<evidence type="ECO:0000313" key="4">
    <source>
        <dbReference type="Proteomes" id="UP000748025"/>
    </source>
</evidence>
<comment type="caution">
    <text evidence="3">The sequence shown here is derived from an EMBL/GenBank/DDBJ whole genome shotgun (WGS) entry which is preliminary data.</text>
</comment>
<organism evidence="3 4">
    <name type="scientific">Claviceps pusilla</name>
    <dbReference type="NCBI Taxonomy" id="123648"/>
    <lineage>
        <taxon>Eukaryota</taxon>
        <taxon>Fungi</taxon>
        <taxon>Dikarya</taxon>
        <taxon>Ascomycota</taxon>
        <taxon>Pezizomycotina</taxon>
        <taxon>Sordariomycetes</taxon>
        <taxon>Hypocreomycetidae</taxon>
        <taxon>Hypocreales</taxon>
        <taxon>Clavicipitaceae</taxon>
        <taxon>Claviceps</taxon>
    </lineage>
</organism>
<accession>A0A9P7N3A2</accession>
<protein>
    <submittedName>
        <fullName evidence="3">Uncharacterized protein</fullName>
    </submittedName>
</protein>
<feature type="compositionally biased region" description="Low complexity" evidence="1">
    <location>
        <begin position="21"/>
        <end position="81"/>
    </location>
</feature>
<keyword evidence="2" id="KW-0732">Signal</keyword>
<evidence type="ECO:0000313" key="3">
    <source>
        <dbReference type="EMBL" id="KAG5982036.1"/>
    </source>
</evidence>
<dbReference type="Proteomes" id="UP000748025">
    <property type="component" value="Unassembled WGS sequence"/>
</dbReference>
<feature type="signal peptide" evidence="2">
    <location>
        <begin position="1"/>
        <end position="18"/>
    </location>
</feature>
<reference evidence="3" key="1">
    <citation type="journal article" date="2020" name="bioRxiv">
        <title>Whole genome comparisons of ergot fungi reveals the divergence and evolution of species within the genus Claviceps are the result of varying mechanisms driving genome evolution and host range expansion.</title>
        <authorList>
            <person name="Wyka S.A."/>
            <person name="Mondo S.J."/>
            <person name="Liu M."/>
            <person name="Dettman J."/>
            <person name="Nalam V."/>
            <person name="Broders K.D."/>
        </authorList>
    </citation>
    <scope>NUCLEOTIDE SEQUENCE</scope>
    <source>
        <strain evidence="3">CCC 602</strain>
    </source>
</reference>
<feature type="chain" id="PRO_5040189408" evidence="2">
    <location>
        <begin position="19"/>
        <end position="121"/>
    </location>
</feature>
<dbReference type="AlphaFoldDB" id="A0A9P7N3A2"/>
<proteinExistence type="predicted"/>
<name>A0A9P7N3A2_9HYPO</name>
<keyword evidence="4" id="KW-1185">Reference proteome</keyword>
<dbReference type="EMBL" id="SRPW01004494">
    <property type="protein sequence ID" value="KAG5982036.1"/>
    <property type="molecule type" value="Genomic_DNA"/>
</dbReference>
<gene>
    <name evidence="3" type="ORF">E4U43_006498</name>
</gene>
<sequence length="121" mass="12069">MKFTQVFVAGAFVASALGQNVTSSRAPTTSPSVVVSTTSLRSSTPSPVSSRTPSVSRNATRSVTPVVPPTAVVPRPTGTAPGNATRPTTGPTRPVQPVTAGAFKAELSTAILVIAGLAALA</sequence>
<evidence type="ECO:0000256" key="1">
    <source>
        <dbReference type="SAM" id="MobiDB-lite"/>
    </source>
</evidence>
<feature type="region of interest" description="Disordered" evidence="1">
    <location>
        <begin position="18"/>
        <end position="96"/>
    </location>
</feature>
<evidence type="ECO:0000256" key="2">
    <source>
        <dbReference type="SAM" id="SignalP"/>
    </source>
</evidence>